<keyword evidence="4" id="KW-0489">Methyltransferase</keyword>
<dbReference type="PANTHER" id="PTHR42998">
    <property type="entry name" value="TYPE I RESTRICTION ENZYME HINDVIIP M PROTEIN-RELATED"/>
    <property type="match status" value="1"/>
</dbReference>
<sequence>MNAGDIARFADVGRAAVSNWRRRHDDFPQPVGGTASSPLFSLSEVTAWLRGNGKSFEVSLGDLVWQRMRTAVDDLRLGELVGQVGVFLLFLHRDPEGWREHGSRALSGDLRIWPSPGGDDSRSPLDGRDAPSLAALVAAATADLPDAPRLRLDPTLLRLVVRLAREHGPLGAFEFLCARYVEAHSRQLSVTRDDVAALMTRLAGDGTVLDPACGVGTLLLGAGTPLGQELSEPNALLTAVRLLLRGTSARIVAGDSLREDGLAGVLADAVLCDPPFNERAWGYDELTGDPRWEYGLPPRSEPELAWVQHCLAHVRPGGLVAILMPSAAASRRPGKRIRGNLLRAGALRAVVSLAPGGPDLWLLRRPAGERPPSQVLMVDAGEDLSIVEPAWHAFIADPEAEPAGDSRTVRIIDLLDDEVDLAPGRHRPPQGGMDFARDFTAVLDRFREASAALPQVPPALETLTERQELPTTTVGELVKAGLVTILAAPSKMAADSGPIPVLTADDVAAGLPPSGGTVLDPALVMTRPGDIVTTALGTVRVITESFPDSGADSGAALGPQLTLYRVDRDRLDPYFLAGFLRSADSSRVHSSSSRLDVRRARVPVLPVTEQRRYGAAFRELTAMEDRLRETAALGETLIRLGFDGLVDGHLRPCGQGG</sequence>
<keyword evidence="5" id="KW-1185">Reference proteome</keyword>
<dbReference type="InterPro" id="IPR003356">
    <property type="entry name" value="DNA_methylase_A-5"/>
</dbReference>
<dbReference type="InterPro" id="IPR044946">
    <property type="entry name" value="Restrct_endonuc_typeI_TRD_sf"/>
</dbReference>
<dbReference type="PROSITE" id="PS00092">
    <property type="entry name" value="N6_MTASE"/>
    <property type="match status" value="1"/>
</dbReference>
<dbReference type="GO" id="GO:0008170">
    <property type="term" value="F:N-methyltransferase activity"/>
    <property type="evidence" value="ECO:0007669"/>
    <property type="project" value="InterPro"/>
</dbReference>
<evidence type="ECO:0000313" key="4">
    <source>
        <dbReference type="EMBL" id="GIH83902.1"/>
    </source>
</evidence>
<keyword evidence="2" id="KW-0238">DNA-binding</keyword>
<protein>
    <submittedName>
        <fullName evidence="4">SAM-dependent methyltransferase</fullName>
    </submittedName>
</protein>
<accession>A0A8J3RY25</accession>
<dbReference type="InterPro" id="IPR052916">
    <property type="entry name" value="Type-I_RE_MTase_Subunit"/>
</dbReference>
<gene>
    <name evidence="4" type="ORF">Pro02_23100</name>
</gene>
<dbReference type="SUPFAM" id="SSF53335">
    <property type="entry name" value="S-adenosyl-L-methionine-dependent methyltransferases"/>
    <property type="match status" value="1"/>
</dbReference>
<evidence type="ECO:0000256" key="2">
    <source>
        <dbReference type="ARBA" id="ARBA00023125"/>
    </source>
</evidence>
<reference evidence="4" key="1">
    <citation type="submission" date="2021-01" db="EMBL/GenBank/DDBJ databases">
        <title>Whole genome shotgun sequence of Planobispora rosea NBRC 15558.</title>
        <authorList>
            <person name="Komaki H."/>
            <person name="Tamura T."/>
        </authorList>
    </citation>
    <scope>NUCLEOTIDE SEQUENCE</scope>
    <source>
        <strain evidence="4">NBRC 15558</strain>
    </source>
</reference>
<dbReference type="Gene3D" id="3.90.220.20">
    <property type="entry name" value="DNA methylase specificity domains"/>
    <property type="match status" value="1"/>
</dbReference>
<evidence type="ECO:0000256" key="1">
    <source>
        <dbReference type="ARBA" id="ARBA00022747"/>
    </source>
</evidence>
<name>A0A8J3RY25_PLARO</name>
<dbReference type="Proteomes" id="UP000655044">
    <property type="component" value="Unassembled WGS sequence"/>
</dbReference>
<dbReference type="InterPro" id="IPR029063">
    <property type="entry name" value="SAM-dependent_MTases_sf"/>
</dbReference>
<dbReference type="GO" id="GO:0009307">
    <property type="term" value="P:DNA restriction-modification system"/>
    <property type="evidence" value="ECO:0007669"/>
    <property type="project" value="UniProtKB-KW"/>
</dbReference>
<dbReference type="GO" id="GO:0032259">
    <property type="term" value="P:methylation"/>
    <property type="evidence" value="ECO:0007669"/>
    <property type="project" value="UniProtKB-KW"/>
</dbReference>
<dbReference type="InterPro" id="IPR002052">
    <property type="entry name" value="DNA_methylase_N6_adenine_CS"/>
</dbReference>
<evidence type="ECO:0000313" key="5">
    <source>
        <dbReference type="Proteomes" id="UP000655044"/>
    </source>
</evidence>
<feature type="domain" description="DNA methylase adenine-specific" evidence="3">
    <location>
        <begin position="191"/>
        <end position="355"/>
    </location>
</feature>
<proteinExistence type="predicted"/>
<dbReference type="EMBL" id="BOOI01000019">
    <property type="protein sequence ID" value="GIH83902.1"/>
    <property type="molecule type" value="Genomic_DNA"/>
</dbReference>
<dbReference type="SUPFAM" id="SSF116734">
    <property type="entry name" value="DNA methylase specificity domain"/>
    <property type="match status" value="1"/>
</dbReference>
<dbReference type="PANTHER" id="PTHR42998:SF1">
    <property type="entry name" value="TYPE I RESTRICTION ENZYME HINDI METHYLASE SUBUNIT"/>
    <property type="match status" value="1"/>
</dbReference>
<dbReference type="GO" id="GO:0003677">
    <property type="term" value="F:DNA binding"/>
    <property type="evidence" value="ECO:0007669"/>
    <property type="project" value="UniProtKB-KW"/>
</dbReference>
<dbReference type="Pfam" id="PF02384">
    <property type="entry name" value="N6_Mtase"/>
    <property type="match status" value="1"/>
</dbReference>
<keyword evidence="1" id="KW-0680">Restriction system</keyword>
<evidence type="ECO:0000259" key="3">
    <source>
        <dbReference type="Pfam" id="PF02384"/>
    </source>
</evidence>
<dbReference type="Gene3D" id="3.40.50.150">
    <property type="entry name" value="Vaccinia Virus protein VP39"/>
    <property type="match status" value="1"/>
</dbReference>
<dbReference type="AlphaFoldDB" id="A0A8J3RY25"/>
<dbReference type="PRINTS" id="PR00507">
    <property type="entry name" value="N12N6MTFRASE"/>
</dbReference>
<comment type="caution">
    <text evidence="4">The sequence shown here is derived from an EMBL/GenBank/DDBJ whole genome shotgun (WGS) entry which is preliminary data.</text>
</comment>
<keyword evidence="4" id="KW-0808">Transferase</keyword>
<organism evidence="4 5">
    <name type="scientific">Planobispora rosea</name>
    <dbReference type="NCBI Taxonomy" id="35762"/>
    <lineage>
        <taxon>Bacteria</taxon>
        <taxon>Bacillati</taxon>
        <taxon>Actinomycetota</taxon>
        <taxon>Actinomycetes</taxon>
        <taxon>Streptosporangiales</taxon>
        <taxon>Streptosporangiaceae</taxon>
        <taxon>Planobispora</taxon>
    </lineage>
</organism>